<evidence type="ECO:0000256" key="7">
    <source>
        <dbReference type="PIRSR" id="PIRSR602401-1"/>
    </source>
</evidence>
<dbReference type="GeneID" id="110235503"/>
<evidence type="ECO:0000256" key="3">
    <source>
        <dbReference type="ARBA" id="ARBA00022723"/>
    </source>
</evidence>
<dbReference type="OrthoDB" id="3934656at2759"/>
<dbReference type="AlphaFoldDB" id="A0A913WZS1"/>
<comment type="similarity">
    <text evidence="1 8">Belongs to the cytochrome P450 family.</text>
</comment>
<dbReference type="Gene3D" id="1.10.630.10">
    <property type="entry name" value="Cytochrome P450"/>
    <property type="match status" value="1"/>
</dbReference>
<keyword evidence="10" id="KW-1185">Reference proteome</keyword>
<dbReference type="GO" id="GO:0042448">
    <property type="term" value="P:progesterone metabolic process"/>
    <property type="evidence" value="ECO:0007669"/>
    <property type="project" value="TreeGrafter"/>
</dbReference>
<evidence type="ECO:0000256" key="8">
    <source>
        <dbReference type="RuleBase" id="RU000461"/>
    </source>
</evidence>
<dbReference type="GO" id="GO:0020037">
    <property type="term" value="F:heme binding"/>
    <property type="evidence" value="ECO:0007669"/>
    <property type="project" value="InterPro"/>
</dbReference>
<evidence type="ECO:0000313" key="9">
    <source>
        <dbReference type="EnsemblMetazoa" id="XP_020896628.2"/>
    </source>
</evidence>
<organism evidence="9 10">
    <name type="scientific">Exaiptasia diaphana</name>
    <name type="common">Tropical sea anemone</name>
    <name type="synonym">Aiptasia pulchella</name>
    <dbReference type="NCBI Taxonomy" id="2652724"/>
    <lineage>
        <taxon>Eukaryota</taxon>
        <taxon>Metazoa</taxon>
        <taxon>Cnidaria</taxon>
        <taxon>Anthozoa</taxon>
        <taxon>Hexacorallia</taxon>
        <taxon>Actiniaria</taxon>
        <taxon>Aiptasiidae</taxon>
        <taxon>Exaiptasia</taxon>
    </lineage>
</organism>
<dbReference type="InterPro" id="IPR036396">
    <property type="entry name" value="Cyt_P450_sf"/>
</dbReference>
<evidence type="ECO:0000313" key="10">
    <source>
        <dbReference type="Proteomes" id="UP000887567"/>
    </source>
</evidence>
<feature type="binding site" description="axial binding residue" evidence="7">
    <location>
        <position position="151"/>
    </location>
    <ligand>
        <name>heme</name>
        <dbReference type="ChEBI" id="CHEBI:30413"/>
    </ligand>
    <ligandPart>
        <name>Fe</name>
        <dbReference type="ChEBI" id="CHEBI:18248"/>
    </ligandPart>
</feature>
<dbReference type="PANTHER" id="PTHR24289">
    <property type="entry name" value="STEROID 17-ALPHA-HYDROXYLASE/17,20 LYASE"/>
    <property type="match status" value="1"/>
</dbReference>
<dbReference type="InterPro" id="IPR002401">
    <property type="entry name" value="Cyt_P450_E_grp-I"/>
</dbReference>
<keyword evidence="6 8" id="KW-0503">Monooxygenase</keyword>
<evidence type="ECO:0000256" key="1">
    <source>
        <dbReference type="ARBA" id="ARBA00010617"/>
    </source>
</evidence>
<dbReference type="Proteomes" id="UP000887567">
    <property type="component" value="Unplaced"/>
</dbReference>
<reference evidence="9" key="1">
    <citation type="submission" date="2022-11" db="UniProtKB">
        <authorList>
            <consortium name="EnsemblMetazoa"/>
        </authorList>
    </citation>
    <scope>IDENTIFICATION</scope>
</reference>
<dbReference type="GO" id="GO:0005506">
    <property type="term" value="F:iron ion binding"/>
    <property type="evidence" value="ECO:0007669"/>
    <property type="project" value="InterPro"/>
</dbReference>
<evidence type="ECO:0000256" key="2">
    <source>
        <dbReference type="ARBA" id="ARBA00022617"/>
    </source>
</evidence>
<dbReference type="GO" id="GO:0004508">
    <property type="term" value="F:steroid 17-alpha-monooxygenase activity"/>
    <property type="evidence" value="ECO:0007669"/>
    <property type="project" value="TreeGrafter"/>
</dbReference>
<keyword evidence="2 7" id="KW-0349">Heme</keyword>
<protein>
    <recommendedName>
        <fullName evidence="11">Cytochrome P450</fullName>
    </recommendedName>
</protein>
<dbReference type="KEGG" id="epa:110235503"/>
<dbReference type="EnsemblMetazoa" id="XM_021040969.2">
    <property type="protein sequence ID" value="XP_020896628.2"/>
    <property type="gene ID" value="LOC110235503"/>
</dbReference>
<evidence type="ECO:0000256" key="5">
    <source>
        <dbReference type="ARBA" id="ARBA00023004"/>
    </source>
</evidence>
<dbReference type="GO" id="GO:0042446">
    <property type="term" value="P:hormone biosynthetic process"/>
    <property type="evidence" value="ECO:0007669"/>
    <property type="project" value="TreeGrafter"/>
</dbReference>
<sequence length="204" mass="23100">MTLGDMFSGGNESSVTTLRWLFAHLLRNPDIQDKLHAELDRVVGRDPKTAPTIKDRENLPYLEASILETMRMASPVPLAVPHKTTRDTTVQGYSIPKNTTVILNLWAIHHNTDDWQKHDVFDPSRFLGEDGKISSFKTRNLLPFGAGRRVCIGETDAKTVLFLFASRFLHKFKLEHTEALPEMVGHLGVVNFPKPYKLRAIARL</sequence>
<dbReference type="InterPro" id="IPR001128">
    <property type="entry name" value="Cyt_P450"/>
</dbReference>
<comment type="cofactor">
    <cofactor evidence="7">
        <name>heme</name>
        <dbReference type="ChEBI" id="CHEBI:30413"/>
    </cofactor>
</comment>
<evidence type="ECO:0000256" key="4">
    <source>
        <dbReference type="ARBA" id="ARBA00023002"/>
    </source>
</evidence>
<evidence type="ECO:0008006" key="11">
    <source>
        <dbReference type="Google" id="ProtNLM"/>
    </source>
</evidence>
<dbReference type="PRINTS" id="PR00385">
    <property type="entry name" value="P450"/>
</dbReference>
<dbReference type="PROSITE" id="PS00086">
    <property type="entry name" value="CYTOCHROME_P450"/>
    <property type="match status" value="1"/>
</dbReference>
<dbReference type="RefSeq" id="XP_020896628.2">
    <property type="nucleotide sequence ID" value="XM_021040969.2"/>
</dbReference>
<dbReference type="PRINTS" id="PR00463">
    <property type="entry name" value="EP450I"/>
</dbReference>
<dbReference type="InterPro" id="IPR017972">
    <property type="entry name" value="Cyt_P450_CS"/>
</dbReference>
<proteinExistence type="inferred from homology"/>
<keyword evidence="4 8" id="KW-0560">Oxidoreductase</keyword>
<keyword evidence="5 7" id="KW-0408">Iron</keyword>
<dbReference type="Pfam" id="PF00067">
    <property type="entry name" value="p450"/>
    <property type="match status" value="1"/>
</dbReference>
<accession>A0A913WZS1</accession>
<evidence type="ECO:0000256" key="6">
    <source>
        <dbReference type="ARBA" id="ARBA00023033"/>
    </source>
</evidence>
<name>A0A913WZS1_EXADI</name>
<keyword evidence="3 7" id="KW-0479">Metal-binding</keyword>
<dbReference type="SUPFAM" id="SSF48264">
    <property type="entry name" value="Cytochrome P450"/>
    <property type="match status" value="1"/>
</dbReference>
<dbReference type="PANTHER" id="PTHR24289:SF1">
    <property type="entry name" value="STEROID 17-ALPHA-HYDROXYLASE_17,20 LYASE"/>
    <property type="match status" value="1"/>
</dbReference>
<dbReference type="OMA" id="FLPRTCH"/>